<evidence type="ECO:0000313" key="1">
    <source>
        <dbReference type="EMBL" id="PSJ40527.1"/>
    </source>
</evidence>
<protein>
    <submittedName>
        <fullName evidence="1">Uncharacterized protein</fullName>
    </submittedName>
</protein>
<dbReference type="Proteomes" id="UP000241167">
    <property type="component" value="Unassembled WGS sequence"/>
</dbReference>
<dbReference type="EMBL" id="PXYI01000003">
    <property type="protein sequence ID" value="PSJ40527.1"/>
    <property type="molecule type" value="Genomic_DNA"/>
</dbReference>
<proteinExistence type="predicted"/>
<dbReference type="AlphaFoldDB" id="A0A2P7QRE6"/>
<comment type="caution">
    <text evidence="1">The sequence shown here is derived from an EMBL/GenBank/DDBJ whole genome shotgun (WGS) entry which is preliminary data.</text>
</comment>
<accession>A0A2P7QRE6</accession>
<organism evidence="1 2">
    <name type="scientific">Allosphingosinicella deserti</name>
    <dbReference type="NCBI Taxonomy" id="2116704"/>
    <lineage>
        <taxon>Bacteria</taxon>
        <taxon>Pseudomonadati</taxon>
        <taxon>Pseudomonadota</taxon>
        <taxon>Alphaproteobacteria</taxon>
        <taxon>Sphingomonadales</taxon>
        <taxon>Sphingomonadaceae</taxon>
        <taxon>Allosphingosinicella</taxon>
    </lineage>
</organism>
<sequence length="113" mass="12238">MHLASPAVVLTYNGLHSGPHFSKVAADQGGVIVKTFEVDLGRASQALSLSGVEPALELRVNSGLRRRTGPCSDPIPISVQPLGVVARRVHRLLDDVRSDVTLLQFGKRLRHRV</sequence>
<name>A0A2P7QRE6_9SPHN</name>
<gene>
    <name evidence="1" type="ORF">C7I55_09345</name>
</gene>
<evidence type="ECO:0000313" key="2">
    <source>
        <dbReference type="Proteomes" id="UP000241167"/>
    </source>
</evidence>
<reference evidence="1 2" key="1">
    <citation type="submission" date="2018-03" db="EMBL/GenBank/DDBJ databases">
        <title>The draft genome of Sphingosinicella sp. GL-C-18.</title>
        <authorList>
            <person name="Liu L."/>
            <person name="Li L."/>
            <person name="Liang L."/>
            <person name="Zhang X."/>
            <person name="Wang T."/>
        </authorList>
    </citation>
    <scope>NUCLEOTIDE SEQUENCE [LARGE SCALE GENOMIC DNA]</scope>
    <source>
        <strain evidence="1 2">GL-C-18</strain>
    </source>
</reference>
<keyword evidence="2" id="KW-1185">Reference proteome</keyword>